<dbReference type="AlphaFoldDB" id="A0A2Z7B954"/>
<feature type="compositionally biased region" description="Basic and acidic residues" evidence="1">
    <location>
        <begin position="26"/>
        <end position="42"/>
    </location>
</feature>
<reference evidence="2 3" key="1">
    <citation type="journal article" date="2015" name="Proc. Natl. Acad. Sci. U.S.A.">
        <title>The resurrection genome of Boea hygrometrica: A blueprint for survival of dehydration.</title>
        <authorList>
            <person name="Xiao L."/>
            <person name="Yang G."/>
            <person name="Zhang L."/>
            <person name="Yang X."/>
            <person name="Zhao S."/>
            <person name="Ji Z."/>
            <person name="Zhou Q."/>
            <person name="Hu M."/>
            <person name="Wang Y."/>
            <person name="Chen M."/>
            <person name="Xu Y."/>
            <person name="Jin H."/>
            <person name="Xiao X."/>
            <person name="Hu G."/>
            <person name="Bao F."/>
            <person name="Hu Y."/>
            <person name="Wan P."/>
            <person name="Li L."/>
            <person name="Deng X."/>
            <person name="Kuang T."/>
            <person name="Xiang C."/>
            <person name="Zhu J.K."/>
            <person name="Oliver M.J."/>
            <person name="He Y."/>
        </authorList>
    </citation>
    <scope>NUCLEOTIDE SEQUENCE [LARGE SCALE GENOMIC DNA]</scope>
    <source>
        <strain evidence="3">cv. XS01</strain>
    </source>
</reference>
<dbReference type="Proteomes" id="UP000250235">
    <property type="component" value="Unassembled WGS sequence"/>
</dbReference>
<gene>
    <name evidence="2" type="ORF">F511_21334</name>
</gene>
<dbReference type="EMBL" id="KV008278">
    <property type="protein sequence ID" value="KZV30448.1"/>
    <property type="molecule type" value="Genomic_DNA"/>
</dbReference>
<evidence type="ECO:0000256" key="1">
    <source>
        <dbReference type="SAM" id="MobiDB-lite"/>
    </source>
</evidence>
<keyword evidence="3" id="KW-1185">Reference proteome</keyword>
<evidence type="ECO:0000313" key="2">
    <source>
        <dbReference type="EMBL" id="KZV30448.1"/>
    </source>
</evidence>
<feature type="region of interest" description="Disordered" evidence="1">
    <location>
        <begin position="1"/>
        <end position="42"/>
    </location>
</feature>
<sequence>MPPRGRSRISRQVDGESRAPGSDEDVEKHEIPLRRRARQTEVDHVTRQVGEMEFVLARFQRMNPPKFTGVEAGLLAEGWLEHME</sequence>
<organism evidence="2 3">
    <name type="scientific">Dorcoceras hygrometricum</name>
    <dbReference type="NCBI Taxonomy" id="472368"/>
    <lineage>
        <taxon>Eukaryota</taxon>
        <taxon>Viridiplantae</taxon>
        <taxon>Streptophyta</taxon>
        <taxon>Embryophyta</taxon>
        <taxon>Tracheophyta</taxon>
        <taxon>Spermatophyta</taxon>
        <taxon>Magnoliopsida</taxon>
        <taxon>eudicotyledons</taxon>
        <taxon>Gunneridae</taxon>
        <taxon>Pentapetalae</taxon>
        <taxon>asterids</taxon>
        <taxon>lamiids</taxon>
        <taxon>Lamiales</taxon>
        <taxon>Gesneriaceae</taxon>
        <taxon>Didymocarpoideae</taxon>
        <taxon>Trichosporeae</taxon>
        <taxon>Loxocarpinae</taxon>
        <taxon>Dorcoceras</taxon>
    </lineage>
</organism>
<evidence type="ECO:0000313" key="3">
    <source>
        <dbReference type="Proteomes" id="UP000250235"/>
    </source>
</evidence>
<name>A0A2Z7B954_9LAMI</name>
<accession>A0A2Z7B954</accession>
<protein>
    <submittedName>
        <fullName evidence="2">Uncharacterized protein</fullName>
    </submittedName>
</protein>
<proteinExistence type="predicted"/>